<keyword evidence="3" id="KW-1185">Reference proteome</keyword>
<name>A0A5B7FY52_PORTR</name>
<protein>
    <submittedName>
        <fullName evidence="2">Uncharacterized protein</fullName>
    </submittedName>
</protein>
<feature type="region of interest" description="Disordered" evidence="1">
    <location>
        <begin position="1"/>
        <end position="32"/>
    </location>
</feature>
<evidence type="ECO:0000256" key="1">
    <source>
        <dbReference type="SAM" id="MobiDB-lite"/>
    </source>
</evidence>
<dbReference type="Proteomes" id="UP000324222">
    <property type="component" value="Unassembled WGS sequence"/>
</dbReference>
<feature type="compositionally biased region" description="Polar residues" evidence="1">
    <location>
        <begin position="1"/>
        <end position="21"/>
    </location>
</feature>
<accession>A0A5B7FY52</accession>
<sequence>MQRFLTQRQTQGCQRLDNSGRGTEGKTHKRHSLCRRCRPGETSAMTVSRNALTLLRRCIRIIVGPRVCSGLDPRLILEWWRFAVCRRTQTRSPIGPHVIRQ</sequence>
<proteinExistence type="predicted"/>
<reference evidence="2 3" key="1">
    <citation type="submission" date="2019-05" db="EMBL/GenBank/DDBJ databases">
        <title>Another draft genome of Portunus trituberculatus and its Hox gene families provides insights of decapod evolution.</title>
        <authorList>
            <person name="Jeong J.-H."/>
            <person name="Song I."/>
            <person name="Kim S."/>
            <person name="Choi T."/>
            <person name="Kim D."/>
            <person name="Ryu S."/>
            <person name="Kim W."/>
        </authorList>
    </citation>
    <scope>NUCLEOTIDE SEQUENCE [LARGE SCALE GENOMIC DNA]</scope>
    <source>
        <tissue evidence="2">Muscle</tissue>
    </source>
</reference>
<comment type="caution">
    <text evidence="2">The sequence shown here is derived from an EMBL/GenBank/DDBJ whole genome shotgun (WGS) entry which is preliminary data.</text>
</comment>
<evidence type="ECO:0000313" key="3">
    <source>
        <dbReference type="Proteomes" id="UP000324222"/>
    </source>
</evidence>
<evidence type="ECO:0000313" key="2">
    <source>
        <dbReference type="EMBL" id="MPC49838.1"/>
    </source>
</evidence>
<dbReference type="EMBL" id="VSRR010009124">
    <property type="protein sequence ID" value="MPC49838.1"/>
    <property type="molecule type" value="Genomic_DNA"/>
</dbReference>
<organism evidence="2 3">
    <name type="scientific">Portunus trituberculatus</name>
    <name type="common">Swimming crab</name>
    <name type="synonym">Neptunus trituberculatus</name>
    <dbReference type="NCBI Taxonomy" id="210409"/>
    <lineage>
        <taxon>Eukaryota</taxon>
        <taxon>Metazoa</taxon>
        <taxon>Ecdysozoa</taxon>
        <taxon>Arthropoda</taxon>
        <taxon>Crustacea</taxon>
        <taxon>Multicrustacea</taxon>
        <taxon>Malacostraca</taxon>
        <taxon>Eumalacostraca</taxon>
        <taxon>Eucarida</taxon>
        <taxon>Decapoda</taxon>
        <taxon>Pleocyemata</taxon>
        <taxon>Brachyura</taxon>
        <taxon>Eubrachyura</taxon>
        <taxon>Portunoidea</taxon>
        <taxon>Portunidae</taxon>
        <taxon>Portuninae</taxon>
        <taxon>Portunus</taxon>
    </lineage>
</organism>
<gene>
    <name evidence="2" type="ORF">E2C01_043655</name>
</gene>
<dbReference type="AlphaFoldDB" id="A0A5B7FY52"/>